<evidence type="ECO:0000256" key="8">
    <source>
        <dbReference type="ARBA" id="ARBA00023002"/>
    </source>
</evidence>
<evidence type="ECO:0000256" key="12">
    <source>
        <dbReference type="PIRSR" id="PIRSR006621-1"/>
    </source>
</evidence>
<dbReference type="GO" id="GO:0050660">
    <property type="term" value="F:flavin adenine dinucleotide binding"/>
    <property type="evidence" value="ECO:0007669"/>
    <property type="project" value="InterPro"/>
</dbReference>
<comment type="catalytic activity">
    <reaction evidence="10">
        <text>a 5,6-dihydrouridine in tRNA + NAD(+) = a uridine in tRNA + NADH + H(+)</text>
        <dbReference type="Rhea" id="RHEA:54452"/>
        <dbReference type="Rhea" id="RHEA-COMP:13339"/>
        <dbReference type="Rhea" id="RHEA-COMP:13887"/>
        <dbReference type="ChEBI" id="CHEBI:15378"/>
        <dbReference type="ChEBI" id="CHEBI:57540"/>
        <dbReference type="ChEBI" id="CHEBI:57945"/>
        <dbReference type="ChEBI" id="CHEBI:65315"/>
        <dbReference type="ChEBI" id="CHEBI:74443"/>
    </reaction>
</comment>
<feature type="domain" description="DUS-like FMN-binding" evidence="15">
    <location>
        <begin position="13"/>
        <end position="334"/>
    </location>
</feature>
<keyword evidence="4 11" id="KW-0288">FMN</keyword>
<sequence length="344" mass="38718">MKWIEIKKPILLLSPMAGYTDSAFRIICKEQGANLLMTELISADAIAHFASKKQDTKSKTQTNSNTEFRNSKQISNSNIQKFQKNPTFKLMEFQKVEMPIIVQLFGKDPEKFALASAWIEENLHPAGIDINMGCPAKKVVGSDHGVTLLRDQNRGVEVVKAVREATSLPLSVKTRLGWENDDEILEFGPKLIEAGVDALIIHGRIYKDGFSGKSRWENIYLLKSKIQSSNVKIIGNGDIKSFRGIKEKVGNLDGVAIGRGTIGNPFIFNSKFDRLSENRKLELKKKTILEHAKLAFEIKGERGVIELRKHLLAYFKGHSQAKKLRKEFVDTSNVLDIKKVLKKI</sequence>
<dbReference type="InterPro" id="IPR013785">
    <property type="entry name" value="Aldolase_TIM"/>
</dbReference>
<feature type="region of interest" description="Disordered" evidence="14">
    <location>
        <begin position="52"/>
        <end position="76"/>
    </location>
</feature>
<name>A0A2M6YC83_9BACT</name>
<keyword evidence="8 11" id="KW-0560">Oxidoreductase</keyword>
<comment type="cofactor">
    <cofactor evidence="11 13">
        <name>FMN</name>
        <dbReference type="ChEBI" id="CHEBI:58210"/>
    </cofactor>
</comment>
<dbReference type="PIRSF" id="PIRSF006621">
    <property type="entry name" value="Dus"/>
    <property type="match status" value="1"/>
</dbReference>
<feature type="binding site" evidence="13">
    <location>
        <position position="202"/>
    </location>
    <ligand>
        <name>FMN</name>
        <dbReference type="ChEBI" id="CHEBI:58210"/>
    </ligand>
</feature>
<feature type="active site" description="Proton donor" evidence="12">
    <location>
        <position position="134"/>
    </location>
</feature>
<comment type="function">
    <text evidence="1 11">Catalyzes the synthesis of 5,6-dihydrouridine (D), a modified base found in the D-loop of most tRNAs, via the reduction of the C5-C6 double bond in target uridines.</text>
</comment>
<evidence type="ECO:0000256" key="14">
    <source>
        <dbReference type="SAM" id="MobiDB-lite"/>
    </source>
</evidence>
<feature type="compositionally biased region" description="Polar residues" evidence="14">
    <location>
        <begin position="63"/>
        <end position="76"/>
    </location>
</feature>
<comment type="caution">
    <text evidence="16">The sequence shown here is derived from an EMBL/GenBank/DDBJ whole genome shotgun (WGS) entry which is preliminary data.</text>
</comment>
<evidence type="ECO:0000256" key="3">
    <source>
        <dbReference type="ARBA" id="ARBA00022630"/>
    </source>
</evidence>
<dbReference type="SUPFAM" id="SSF51395">
    <property type="entry name" value="FMN-linked oxidoreductases"/>
    <property type="match status" value="1"/>
</dbReference>
<dbReference type="Gene3D" id="1.10.1200.80">
    <property type="entry name" value="Putative flavin oxidoreducatase, domain 2"/>
    <property type="match status" value="1"/>
</dbReference>
<dbReference type="GO" id="GO:0000049">
    <property type="term" value="F:tRNA binding"/>
    <property type="evidence" value="ECO:0007669"/>
    <property type="project" value="UniProtKB-KW"/>
</dbReference>
<keyword evidence="7" id="KW-0694">RNA-binding</keyword>
<evidence type="ECO:0000256" key="1">
    <source>
        <dbReference type="ARBA" id="ARBA00002790"/>
    </source>
</evidence>
<accession>A0A2M6YC83</accession>
<proteinExistence type="inferred from homology"/>
<evidence type="ECO:0000256" key="6">
    <source>
        <dbReference type="ARBA" id="ARBA00022857"/>
    </source>
</evidence>
<evidence type="ECO:0000256" key="13">
    <source>
        <dbReference type="PIRSR" id="PIRSR006621-2"/>
    </source>
</evidence>
<evidence type="ECO:0000256" key="5">
    <source>
        <dbReference type="ARBA" id="ARBA00022694"/>
    </source>
</evidence>
<dbReference type="InterPro" id="IPR001269">
    <property type="entry name" value="DUS_fam"/>
</dbReference>
<organism evidence="16 17">
    <name type="scientific">Candidatus Berkelbacteria bacterium CG08_land_8_20_14_0_20_39_8</name>
    <dbReference type="NCBI Taxonomy" id="1974511"/>
    <lineage>
        <taxon>Bacteria</taxon>
        <taxon>Candidatus Berkelbacteria</taxon>
    </lineage>
</organism>
<comment type="similarity">
    <text evidence="11">Belongs to the dus family.</text>
</comment>
<dbReference type="CDD" id="cd02801">
    <property type="entry name" value="DUS_like_FMN"/>
    <property type="match status" value="1"/>
</dbReference>
<dbReference type="InterPro" id="IPR024036">
    <property type="entry name" value="tRNA-dHydroUridine_Synthase_C"/>
</dbReference>
<keyword evidence="13" id="KW-0547">Nucleotide-binding</keyword>
<gene>
    <name evidence="16" type="ORF">COT12_01765</name>
</gene>
<comment type="catalytic activity">
    <reaction evidence="9">
        <text>a 5,6-dihydrouridine in tRNA + NADP(+) = a uridine in tRNA + NADPH + H(+)</text>
        <dbReference type="Rhea" id="RHEA:23624"/>
        <dbReference type="Rhea" id="RHEA-COMP:13339"/>
        <dbReference type="Rhea" id="RHEA-COMP:13887"/>
        <dbReference type="ChEBI" id="CHEBI:15378"/>
        <dbReference type="ChEBI" id="CHEBI:57783"/>
        <dbReference type="ChEBI" id="CHEBI:58349"/>
        <dbReference type="ChEBI" id="CHEBI:65315"/>
        <dbReference type="ChEBI" id="CHEBI:74443"/>
    </reaction>
</comment>
<feature type="binding site" evidence="13">
    <location>
        <begin position="258"/>
        <end position="259"/>
    </location>
    <ligand>
        <name>FMN</name>
        <dbReference type="ChEBI" id="CHEBI:58210"/>
    </ligand>
</feature>
<feature type="binding site" evidence="13">
    <location>
        <position position="173"/>
    </location>
    <ligand>
        <name>FMN</name>
        <dbReference type="ChEBI" id="CHEBI:58210"/>
    </ligand>
</feature>
<keyword evidence="6" id="KW-0521">NADP</keyword>
<keyword evidence="2" id="KW-0820">tRNA-binding</keyword>
<dbReference type="Gene3D" id="3.20.20.70">
    <property type="entry name" value="Aldolase class I"/>
    <property type="match status" value="1"/>
</dbReference>
<evidence type="ECO:0000256" key="11">
    <source>
        <dbReference type="PIRNR" id="PIRNR006621"/>
    </source>
</evidence>
<dbReference type="PANTHER" id="PTHR45846:SF1">
    <property type="entry name" value="TRNA-DIHYDROURIDINE(47) SYNTHASE [NAD(P)(+)]-LIKE"/>
    <property type="match status" value="1"/>
</dbReference>
<dbReference type="PANTHER" id="PTHR45846">
    <property type="entry name" value="TRNA-DIHYDROURIDINE(47) SYNTHASE [NAD(P)(+)]-LIKE"/>
    <property type="match status" value="1"/>
</dbReference>
<dbReference type="EC" id="1.3.1.-" evidence="11"/>
<evidence type="ECO:0000256" key="9">
    <source>
        <dbReference type="ARBA" id="ARBA00048205"/>
    </source>
</evidence>
<reference evidence="17" key="1">
    <citation type="submission" date="2017-09" db="EMBL/GenBank/DDBJ databases">
        <title>Depth-based differentiation of microbial function through sediment-hosted aquifers and enrichment of novel symbionts in the deep terrestrial subsurface.</title>
        <authorList>
            <person name="Probst A.J."/>
            <person name="Ladd B."/>
            <person name="Jarett J.K."/>
            <person name="Geller-Mcgrath D.E."/>
            <person name="Sieber C.M.K."/>
            <person name="Emerson J.B."/>
            <person name="Anantharaman K."/>
            <person name="Thomas B.C."/>
            <person name="Malmstrom R."/>
            <person name="Stieglmeier M."/>
            <person name="Klingl A."/>
            <person name="Woyke T."/>
            <person name="Ryan C.M."/>
            <person name="Banfield J.F."/>
        </authorList>
    </citation>
    <scope>NUCLEOTIDE SEQUENCE [LARGE SCALE GENOMIC DNA]</scope>
</reference>
<evidence type="ECO:0000313" key="16">
    <source>
        <dbReference type="EMBL" id="PIU24299.1"/>
    </source>
</evidence>
<evidence type="ECO:0000256" key="2">
    <source>
        <dbReference type="ARBA" id="ARBA00022555"/>
    </source>
</evidence>
<dbReference type="InterPro" id="IPR035587">
    <property type="entry name" value="DUS-like_FMN-bd"/>
</dbReference>
<evidence type="ECO:0000256" key="7">
    <source>
        <dbReference type="ARBA" id="ARBA00022884"/>
    </source>
</evidence>
<dbReference type="EMBL" id="PEXI01000056">
    <property type="protein sequence ID" value="PIU24299.1"/>
    <property type="molecule type" value="Genomic_DNA"/>
</dbReference>
<evidence type="ECO:0000259" key="15">
    <source>
        <dbReference type="Pfam" id="PF01207"/>
    </source>
</evidence>
<keyword evidence="3 11" id="KW-0285">Flavoprotein</keyword>
<feature type="binding site" evidence="13">
    <location>
        <position position="103"/>
    </location>
    <ligand>
        <name>FMN</name>
        <dbReference type="ChEBI" id="CHEBI:58210"/>
    </ligand>
</feature>
<evidence type="ECO:0000256" key="4">
    <source>
        <dbReference type="ARBA" id="ARBA00022643"/>
    </source>
</evidence>
<protein>
    <recommendedName>
        <fullName evidence="11">tRNA-dihydrouridine synthase</fullName>
        <ecNumber evidence="11">1.3.1.-</ecNumber>
    </recommendedName>
</protein>
<dbReference type="AlphaFoldDB" id="A0A2M6YC83"/>
<keyword evidence="5 11" id="KW-0819">tRNA processing</keyword>
<dbReference type="GO" id="GO:0017150">
    <property type="term" value="F:tRNA dihydrouridine synthase activity"/>
    <property type="evidence" value="ECO:0007669"/>
    <property type="project" value="InterPro"/>
</dbReference>
<evidence type="ECO:0000256" key="10">
    <source>
        <dbReference type="ARBA" id="ARBA00048802"/>
    </source>
</evidence>
<dbReference type="Proteomes" id="UP000229896">
    <property type="component" value="Unassembled WGS sequence"/>
</dbReference>
<dbReference type="Pfam" id="PF01207">
    <property type="entry name" value="Dus"/>
    <property type="match status" value="1"/>
</dbReference>
<evidence type="ECO:0000313" key="17">
    <source>
        <dbReference type="Proteomes" id="UP000229896"/>
    </source>
</evidence>
<feature type="binding site" evidence="13">
    <location>
        <begin position="15"/>
        <end position="17"/>
    </location>
    <ligand>
        <name>FMN</name>
        <dbReference type="ChEBI" id="CHEBI:58210"/>
    </ligand>
</feature>